<dbReference type="EMBL" id="GG677425">
    <property type="protein sequence ID" value="EER10423.1"/>
    <property type="molecule type" value="Genomic_DNA"/>
</dbReference>
<name>C5KYM0_PERM5</name>
<evidence type="ECO:0000256" key="1">
    <source>
        <dbReference type="SAM" id="MobiDB-lite"/>
    </source>
</evidence>
<keyword evidence="3" id="KW-1185">Reference proteome</keyword>
<reference evidence="2 3" key="1">
    <citation type="submission" date="2008-07" db="EMBL/GenBank/DDBJ databases">
        <authorList>
            <person name="El-Sayed N."/>
            <person name="Caler E."/>
            <person name="Inman J."/>
            <person name="Amedeo P."/>
            <person name="Hass B."/>
            <person name="Wortman J."/>
        </authorList>
    </citation>
    <scope>NUCLEOTIDE SEQUENCE [LARGE SCALE GENOMIC DNA]</scope>
    <source>
        <strain evidence="3">ATCC 50983 / TXsc</strain>
    </source>
</reference>
<dbReference type="GeneID" id="9038298"/>
<dbReference type="Proteomes" id="UP000007800">
    <property type="component" value="Unassembled WGS sequence"/>
</dbReference>
<organism evidence="3">
    <name type="scientific">Perkinsus marinus (strain ATCC 50983 / TXsc)</name>
    <dbReference type="NCBI Taxonomy" id="423536"/>
    <lineage>
        <taxon>Eukaryota</taxon>
        <taxon>Sar</taxon>
        <taxon>Alveolata</taxon>
        <taxon>Perkinsozoa</taxon>
        <taxon>Perkinsea</taxon>
        <taxon>Perkinsida</taxon>
        <taxon>Perkinsidae</taxon>
        <taxon>Perkinsus</taxon>
    </lineage>
</organism>
<feature type="region of interest" description="Disordered" evidence="1">
    <location>
        <begin position="26"/>
        <end position="72"/>
    </location>
</feature>
<evidence type="ECO:0000313" key="2">
    <source>
        <dbReference type="EMBL" id="EER10423.1"/>
    </source>
</evidence>
<dbReference type="RefSeq" id="XP_002778628.1">
    <property type="nucleotide sequence ID" value="XM_002778582.1"/>
</dbReference>
<evidence type="ECO:0000313" key="3">
    <source>
        <dbReference type="Proteomes" id="UP000007800"/>
    </source>
</evidence>
<dbReference type="InParanoid" id="C5KYM0"/>
<dbReference type="AlphaFoldDB" id="C5KYM0"/>
<protein>
    <submittedName>
        <fullName evidence="2">Uncharacterized protein</fullName>
    </submittedName>
</protein>
<accession>C5KYM0</accession>
<sequence length="89" mass="9660">MRDFELAEQETKEKLKAERIRLAKLASGTPHSIVVEPEQKAEEEPVKSKRVGRKSTRKAQARQEAMDTAAGEKAAATAAAAAAHSKDSM</sequence>
<gene>
    <name evidence="2" type="ORF">Pmar_PMAR010605</name>
</gene>
<feature type="compositionally biased region" description="Basic and acidic residues" evidence="1">
    <location>
        <begin position="37"/>
        <end position="47"/>
    </location>
</feature>
<proteinExistence type="predicted"/>
<feature type="compositionally biased region" description="Basic residues" evidence="1">
    <location>
        <begin position="48"/>
        <end position="60"/>
    </location>
</feature>